<evidence type="ECO:0000256" key="7">
    <source>
        <dbReference type="ARBA" id="ARBA00023204"/>
    </source>
</evidence>
<dbReference type="InterPro" id="IPR036217">
    <property type="entry name" value="MethylDNA_cys_MeTrfase_DNAb"/>
</dbReference>
<evidence type="ECO:0000313" key="12">
    <source>
        <dbReference type="Proteomes" id="UP000032289"/>
    </source>
</evidence>
<evidence type="ECO:0000259" key="9">
    <source>
        <dbReference type="Pfam" id="PF01035"/>
    </source>
</evidence>
<dbReference type="EMBL" id="CP020928">
    <property type="protein sequence ID" value="AWF94778.1"/>
    <property type="molecule type" value="Genomic_DNA"/>
</dbReference>
<evidence type="ECO:0000313" key="11">
    <source>
        <dbReference type="EMBL" id="KIU23458.1"/>
    </source>
</evidence>
<dbReference type="EMBL" id="JWHT01000034">
    <property type="protein sequence ID" value="KIU23458.1"/>
    <property type="molecule type" value="Genomic_DNA"/>
</dbReference>
<sequence>MINYESYPLLNGTITLFYSPMGVQFVSLADDPVAEYQAWYPTGQPTPATKQRYANLVAAYLAGQALPPYQVDWQSHGTDLQRQVWQYLQTIPTGATMSYQALATAIGRPNAVRAIATAVAKNPLLILGACHRIVRQDGTLGNYRAGVTWKQNLLAFEHQLQNSVLD</sequence>
<comment type="catalytic activity">
    <reaction evidence="1">
        <text>a 4-O-methyl-thymidine in DNA + L-cysteinyl-[protein] = a thymidine in DNA + S-methyl-L-cysteinyl-[protein]</text>
        <dbReference type="Rhea" id="RHEA:53428"/>
        <dbReference type="Rhea" id="RHEA-COMP:10131"/>
        <dbReference type="Rhea" id="RHEA-COMP:10132"/>
        <dbReference type="Rhea" id="RHEA-COMP:13555"/>
        <dbReference type="Rhea" id="RHEA-COMP:13556"/>
        <dbReference type="ChEBI" id="CHEBI:29950"/>
        <dbReference type="ChEBI" id="CHEBI:82612"/>
        <dbReference type="ChEBI" id="CHEBI:137386"/>
        <dbReference type="ChEBI" id="CHEBI:137387"/>
        <dbReference type="EC" id="2.1.1.63"/>
    </reaction>
</comment>
<dbReference type="NCBIfam" id="TIGR00589">
    <property type="entry name" value="ogt"/>
    <property type="match status" value="1"/>
</dbReference>
<dbReference type="GO" id="GO:0032259">
    <property type="term" value="P:methylation"/>
    <property type="evidence" value="ECO:0007669"/>
    <property type="project" value="UniProtKB-KW"/>
</dbReference>
<evidence type="ECO:0000256" key="5">
    <source>
        <dbReference type="ARBA" id="ARBA00022679"/>
    </source>
</evidence>
<dbReference type="Pfam" id="PF01035">
    <property type="entry name" value="DNA_binding_1"/>
    <property type="match status" value="1"/>
</dbReference>
<dbReference type="Proteomes" id="UP000244870">
    <property type="component" value="Chromosome"/>
</dbReference>
<dbReference type="InterPro" id="IPR014048">
    <property type="entry name" value="MethylDNA_cys_MeTrfase_DNA-bd"/>
</dbReference>
<feature type="domain" description="Methylated-DNA-[protein]-cysteine S-methyltransferase DNA binding" evidence="9">
    <location>
        <begin position="80"/>
        <end position="158"/>
    </location>
</feature>
<dbReference type="GO" id="GO:0006281">
    <property type="term" value="P:DNA repair"/>
    <property type="evidence" value="ECO:0007669"/>
    <property type="project" value="UniProtKB-KW"/>
</dbReference>
<evidence type="ECO:0000313" key="10">
    <source>
        <dbReference type="EMBL" id="AWF94778.1"/>
    </source>
</evidence>
<evidence type="ECO:0000313" key="13">
    <source>
        <dbReference type="Proteomes" id="UP000244870"/>
    </source>
</evidence>
<accession>A0A0D1JQB1</accession>
<evidence type="ECO:0000256" key="6">
    <source>
        <dbReference type="ARBA" id="ARBA00022763"/>
    </source>
</evidence>
<keyword evidence="5" id="KW-0808">Transferase</keyword>
<dbReference type="FunFam" id="1.10.10.10:FF:000214">
    <property type="entry name" value="Methylated-DNA--protein-cysteine methyltransferase"/>
    <property type="match status" value="1"/>
</dbReference>
<organism evidence="11 12">
    <name type="scientific">Weissella cibaria</name>
    <dbReference type="NCBI Taxonomy" id="137591"/>
    <lineage>
        <taxon>Bacteria</taxon>
        <taxon>Bacillati</taxon>
        <taxon>Bacillota</taxon>
        <taxon>Bacilli</taxon>
        <taxon>Lactobacillales</taxon>
        <taxon>Lactobacillaceae</taxon>
        <taxon>Weissella</taxon>
    </lineage>
</organism>
<name>A0A0D1JQB1_9LACO</name>
<comment type="catalytic activity">
    <reaction evidence="8">
        <text>a 6-O-methyl-2'-deoxyguanosine in DNA + L-cysteinyl-[protein] = S-methyl-L-cysteinyl-[protein] + a 2'-deoxyguanosine in DNA</text>
        <dbReference type="Rhea" id="RHEA:24000"/>
        <dbReference type="Rhea" id="RHEA-COMP:10131"/>
        <dbReference type="Rhea" id="RHEA-COMP:10132"/>
        <dbReference type="Rhea" id="RHEA-COMP:11367"/>
        <dbReference type="Rhea" id="RHEA-COMP:11368"/>
        <dbReference type="ChEBI" id="CHEBI:29950"/>
        <dbReference type="ChEBI" id="CHEBI:82612"/>
        <dbReference type="ChEBI" id="CHEBI:85445"/>
        <dbReference type="ChEBI" id="CHEBI:85448"/>
        <dbReference type="EC" id="2.1.1.63"/>
    </reaction>
</comment>
<evidence type="ECO:0000256" key="3">
    <source>
        <dbReference type="ARBA" id="ARBA00011918"/>
    </source>
</evidence>
<dbReference type="PANTHER" id="PTHR10815:SF14">
    <property type="entry name" value="BIFUNCTIONAL TRANSCRIPTIONAL ACTIVATOR_DNA REPAIR ENZYME ADA"/>
    <property type="match status" value="1"/>
</dbReference>
<keyword evidence="6" id="KW-0227">DNA damage</keyword>
<evidence type="ECO:0000256" key="2">
    <source>
        <dbReference type="ARBA" id="ARBA00008711"/>
    </source>
</evidence>
<comment type="similarity">
    <text evidence="2">Belongs to the MGMT family.</text>
</comment>
<dbReference type="SUPFAM" id="SSF46767">
    <property type="entry name" value="Methylated DNA-protein cysteine methyltransferase, C-terminal domain"/>
    <property type="match status" value="1"/>
</dbReference>
<evidence type="ECO:0000256" key="1">
    <source>
        <dbReference type="ARBA" id="ARBA00001286"/>
    </source>
</evidence>
<dbReference type="PANTHER" id="PTHR10815">
    <property type="entry name" value="METHYLATED-DNA--PROTEIN-CYSTEINE METHYLTRANSFERASE"/>
    <property type="match status" value="1"/>
</dbReference>
<protein>
    <recommendedName>
        <fullName evidence="3">methylated-DNA--[protein]-cysteine S-methyltransferase</fullName>
        <ecNumber evidence="3">2.1.1.63</ecNumber>
    </recommendedName>
</protein>
<dbReference type="EC" id="2.1.1.63" evidence="3"/>
<dbReference type="InterPro" id="IPR036388">
    <property type="entry name" value="WH-like_DNA-bd_sf"/>
</dbReference>
<proteinExistence type="inferred from homology"/>
<gene>
    <name evidence="11" type="primary">ada</name>
    <name evidence="11" type="ORF">ab3b_01469</name>
    <name evidence="10" type="ORF">B6254_0345</name>
</gene>
<reference evidence="10 13" key="2">
    <citation type="submission" date="2017-04" db="EMBL/GenBank/DDBJ databases">
        <title>Weissella cibaria strain m2 complete genome.</title>
        <authorList>
            <person name="Pan Q."/>
            <person name="Tan M."/>
            <person name="Yao F."/>
            <person name="Su S."/>
        </authorList>
    </citation>
    <scope>NUCLEOTIDE SEQUENCE [LARGE SCALE GENOMIC DNA]</scope>
    <source>
        <strain evidence="10 13">M2</strain>
    </source>
</reference>
<dbReference type="CDD" id="cd06445">
    <property type="entry name" value="ATase"/>
    <property type="match status" value="1"/>
</dbReference>
<evidence type="ECO:0000256" key="8">
    <source>
        <dbReference type="ARBA" id="ARBA00049348"/>
    </source>
</evidence>
<dbReference type="GO" id="GO:0003908">
    <property type="term" value="F:methylated-DNA-[protein]-cysteine S-methyltransferase activity"/>
    <property type="evidence" value="ECO:0007669"/>
    <property type="project" value="UniProtKB-EC"/>
</dbReference>
<reference evidence="11 12" key="1">
    <citation type="journal article" date="2015" name="Microbiology (Mosc.)">
        <title>Genomics of the Weissella cibaria species with an examination of its metabolic traits.</title>
        <authorList>
            <person name="Lynch K.M."/>
            <person name="Lucid A."/>
            <person name="Arendt E.K."/>
            <person name="Sleator R.D."/>
            <person name="Lucey B."/>
            <person name="Coffey A."/>
        </authorList>
    </citation>
    <scope>NUCLEOTIDE SEQUENCE [LARGE SCALE GENOMIC DNA]</scope>
    <source>
        <strain evidence="11 12">AB3b</strain>
    </source>
</reference>
<dbReference type="RefSeq" id="WP_052498621.1">
    <property type="nucleotide sequence ID" value="NZ_CP020928.1"/>
</dbReference>
<dbReference type="PATRIC" id="fig|137591.24.peg.1438"/>
<dbReference type="Proteomes" id="UP000032289">
    <property type="component" value="Unassembled WGS sequence"/>
</dbReference>
<dbReference type="AlphaFoldDB" id="A0A0D1JQB1"/>
<keyword evidence="4" id="KW-0489">Methyltransferase</keyword>
<dbReference type="Gene3D" id="1.10.10.10">
    <property type="entry name" value="Winged helix-like DNA-binding domain superfamily/Winged helix DNA-binding domain"/>
    <property type="match status" value="1"/>
</dbReference>
<evidence type="ECO:0000256" key="4">
    <source>
        <dbReference type="ARBA" id="ARBA00022603"/>
    </source>
</evidence>
<keyword evidence="7" id="KW-0234">DNA repair</keyword>